<organism evidence="3 4">
    <name type="scientific">Anaeromyxobacter oryzae</name>
    <dbReference type="NCBI Taxonomy" id="2918170"/>
    <lineage>
        <taxon>Bacteria</taxon>
        <taxon>Pseudomonadati</taxon>
        <taxon>Myxococcota</taxon>
        <taxon>Myxococcia</taxon>
        <taxon>Myxococcales</taxon>
        <taxon>Cystobacterineae</taxon>
        <taxon>Anaeromyxobacteraceae</taxon>
        <taxon>Anaeromyxobacter</taxon>
    </lineage>
</organism>
<evidence type="ECO:0000313" key="4">
    <source>
        <dbReference type="Proteomes" id="UP001162891"/>
    </source>
</evidence>
<dbReference type="Gene3D" id="2.60.200.20">
    <property type="match status" value="2"/>
</dbReference>
<keyword evidence="4" id="KW-1185">Reference proteome</keyword>
<evidence type="ECO:0000313" key="3">
    <source>
        <dbReference type="EMBL" id="BDG01829.1"/>
    </source>
</evidence>
<name>A0ABN6MQ36_9BACT</name>
<sequence>MKCRTCGAGLDLTMARCPACGVEAELGRLTGILGIVCRGCDAYNEPGASTCVGCGKPLGVAVDAASSAISPSTRPPPIATPTATPAPTAPALAGPARPSPPPPPVPGTPVVRSFPRGAPAATRLVPAAALRPTGPDAPALTPLPLGARCPRCGTEARAGAFCAHCGQALAPHGTQVMASARAEPAAAPTVAVLSPGRARLVVERGGGREGATFALDAERVETGRTSGSVVFPDDPCLAPHHATFLYRDGALHVRDEGAPGGTFLRLRGLSVSLRPGDHLAFGERLLRFVGPLPPPQAPAPDGTHRLGAPRPRGAAVVLEERLEGGGTGRVFVRGGPSVTIGRAGCAVNLGADPLLSQAHAEIVLDAAGGARLRDLGSSSGTFVRLPPRGERELRDGDAVRLGRQVLRVVVDP</sequence>
<evidence type="ECO:0000256" key="1">
    <source>
        <dbReference type="SAM" id="MobiDB-lite"/>
    </source>
</evidence>
<dbReference type="SMART" id="SM00240">
    <property type="entry name" value="FHA"/>
    <property type="match status" value="2"/>
</dbReference>
<feature type="region of interest" description="Disordered" evidence="1">
    <location>
        <begin position="67"/>
        <end position="107"/>
    </location>
</feature>
<dbReference type="InterPro" id="IPR000253">
    <property type="entry name" value="FHA_dom"/>
</dbReference>
<dbReference type="Pfam" id="PF00498">
    <property type="entry name" value="FHA"/>
    <property type="match status" value="2"/>
</dbReference>
<dbReference type="InterPro" id="IPR008984">
    <property type="entry name" value="SMAD_FHA_dom_sf"/>
</dbReference>
<proteinExistence type="predicted"/>
<dbReference type="RefSeq" id="WP_248358702.1">
    <property type="nucleotide sequence ID" value="NZ_AP025591.1"/>
</dbReference>
<feature type="domain" description="FHA" evidence="2">
    <location>
        <begin position="338"/>
        <end position="383"/>
    </location>
</feature>
<protein>
    <recommendedName>
        <fullName evidence="2">FHA domain-containing protein</fullName>
    </recommendedName>
</protein>
<dbReference type="PROSITE" id="PS50006">
    <property type="entry name" value="FHA_DOMAIN"/>
    <property type="match status" value="2"/>
</dbReference>
<gene>
    <name evidence="3" type="ORF">AMOR_08250</name>
</gene>
<accession>A0ABN6MQ36</accession>
<reference evidence="4" key="1">
    <citation type="journal article" date="2022" name="Int. J. Syst. Evol. Microbiol.">
        <title>Anaeromyxobacter oryzae sp. nov., Anaeromyxobacter diazotrophicus sp. nov. and Anaeromyxobacter paludicola sp. nov., isolated from paddy soils.</title>
        <authorList>
            <person name="Itoh H."/>
            <person name="Xu Z."/>
            <person name="Mise K."/>
            <person name="Masuda Y."/>
            <person name="Ushijima N."/>
            <person name="Hayakawa C."/>
            <person name="Shiratori Y."/>
            <person name="Senoo K."/>
        </authorList>
    </citation>
    <scope>NUCLEOTIDE SEQUENCE [LARGE SCALE GENOMIC DNA]</scope>
    <source>
        <strain evidence="4">Red232</strain>
    </source>
</reference>
<feature type="domain" description="FHA" evidence="2">
    <location>
        <begin position="220"/>
        <end position="269"/>
    </location>
</feature>
<evidence type="ECO:0000259" key="2">
    <source>
        <dbReference type="PROSITE" id="PS50006"/>
    </source>
</evidence>
<dbReference type="Proteomes" id="UP001162891">
    <property type="component" value="Chromosome"/>
</dbReference>
<feature type="compositionally biased region" description="Low complexity" evidence="1">
    <location>
        <begin position="80"/>
        <end position="96"/>
    </location>
</feature>
<dbReference type="SUPFAM" id="SSF49879">
    <property type="entry name" value="SMAD/FHA domain"/>
    <property type="match status" value="2"/>
</dbReference>
<dbReference type="EMBL" id="AP025591">
    <property type="protein sequence ID" value="BDG01829.1"/>
    <property type="molecule type" value="Genomic_DNA"/>
</dbReference>
<feature type="compositionally biased region" description="Pro residues" evidence="1">
    <location>
        <begin position="97"/>
        <end position="107"/>
    </location>
</feature>
<dbReference type="CDD" id="cd00060">
    <property type="entry name" value="FHA"/>
    <property type="match status" value="2"/>
</dbReference>